<evidence type="ECO:0000313" key="3">
    <source>
        <dbReference type="Proteomes" id="UP000726737"/>
    </source>
</evidence>
<feature type="region of interest" description="Disordered" evidence="1">
    <location>
        <begin position="85"/>
        <end position="138"/>
    </location>
</feature>
<gene>
    <name evidence="2" type="ORF">BG011_009790</name>
</gene>
<protein>
    <recommendedName>
        <fullName evidence="4">EKC/KEOPS complex subunit GON7</fullName>
    </recommendedName>
</protein>
<organism evidence="2 3">
    <name type="scientific">Mortierella polycephala</name>
    <dbReference type="NCBI Taxonomy" id="41804"/>
    <lineage>
        <taxon>Eukaryota</taxon>
        <taxon>Fungi</taxon>
        <taxon>Fungi incertae sedis</taxon>
        <taxon>Mucoromycota</taxon>
        <taxon>Mortierellomycotina</taxon>
        <taxon>Mortierellomycetes</taxon>
        <taxon>Mortierellales</taxon>
        <taxon>Mortierellaceae</taxon>
        <taxon>Mortierella</taxon>
    </lineage>
</organism>
<sequence>MSSNPTVTASYTVATETTTDASSTSSGVLTFESPITLAADKDISSTQAQKEQYLNALAIALSTLQESVNSGLTERLVQQGVLSELGGDKADPSVNNKLRTKVPGQPNNSKKAQAKKQKQQRREQQKQQQQGNQANNVMDAQQPDSVQLGEDTITITPARESAALSSNPVAPMDVDQETPIKQDQVQNQDQDFDQTYKPKGGIYDDDDEDEVSQPKDEVDLVMEADPGEVDGACLELPKEEEQHQINKKRNELSSGSAADLAAAKKPKGSGDK</sequence>
<evidence type="ECO:0000256" key="1">
    <source>
        <dbReference type="SAM" id="MobiDB-lite"/>
    </source>
</evidence>
<keyword evidence="3" id="KW-1185">Reference proteome</keyword>
<dbReference type="OrthoDB" id="2446977at2759"/>
<accession>A0A9P6QA99</accession>
<dbReference type="Proteomes" id="UP000726737">
    <property type="component" value="Unassembled WGS sequence"/>
</dbReference>
<reference evidence="2" key="1">
    <citation type="journal article" date="2020" name="Fungal Divers.">
        <title>Resolving the Mortierellaceae phylogeny through synthesis of multi-gene phylogenetics and phylogenomics.</title>
        <authorList>
            <person name="Vandepol N."/>
            <person name="Liber J."/>
            <person name="Desiro A."/>
            <person name="Na H."/>
            <person name="Kennedy M."/>
            <person name="Barry K."/>
            <person name="Grigoriev I.V."/>
            <person name="Miller A.N."/>
            <person name="O'Donnell K."/>
            <person name="Stajich J.E."/>
            <person name="Bonito G."/>
        </authorList>
    </citation>
    <scope>NUCLEOTIDE SEQUENCE</scope>
    <source>
        <strain evidence="2">KOD948</strain>
    </source>
</reference>
<feature type="compositionally biased region" description="Basic and acidic residues" evidence="1">
    <location>
        <begin position="239"/>
        <end position="251"/>
    </location>
</feature>
<feature type="region of interest" description="Disordered" evidence="1">
    <location>
        <begin position="239"/>
        <end position="272"/>
    </location>
</feature>
<comment type="caution">
    <text evidence="2">The sequence shown here is derived from an EMBL/GenBank/DDBJ whole genome shotgun (WGS) entry which is preliminary data.</text>
</comment>
<dbReference type="AlphaFoldDB" id="A0A9P6QA99"/>
<proteinExistence type="predicted"/>
<dbReference type="EMBL" id="JAAAJA010000090">
    <property type="protein sequence ID" value="KAG0262750.1"/>
    <property type="molecule type" value="Genomic_DNA"/>
</dbReference>
<name>A0A9P6QA99_9FUNG</name>
<feature type="region of interest" description="Disordered" evidence="1">
    <location>
        <begin position="160"/>
        <end position="216"/>
    </location>
</feature>
<evidence type="ECO:0000313" key="2">
    <source>
        <dbReference type="EMBL" id="KAG0262750.1"/>
    </source>
</evidence>
<evidence type="ECO:0008006" key="4">
    <source>
        <dbReference type="Google" id="ProtNLM"/>
    </source>
</evidence>
<feature type="compositionally biased region" description="Low complexity" evidence="1">
    <location>
        <begin position="253"/>
        <end position="263"/>
    </location>
</feature>